<dbReference type="Proteomes" id="UP000215450">
    <property type="component" value="Unassembled WGS sequence"/>
</dbReference>
<dbReference type="EMBL" id="FXUV01000021">
    <property type="protein sequence ID" value="SMQ12443.1"/>
    <property type="molecule type" value="Genomic_DNA"/>
</dbReference>
<evidence type="ECO:0000313" key="3">
    <source>
        <dbReference type="EMBL" id="SNB61865.1"/>
    </source>
</evidence>
<evidence type="ECO:0000256" key="1">
    <source>
        <dbReference type="SAM" id="MobiDB-lite"/>
    </source>
</evidence>
<feature type="region of interest" description="Disordered" evidence="1">
    <location>
        <begin position="106"/>
        <end position="125"/>
    </location>
</feature>
<dbReference type="EMBL" id="FXUV02000014">
    <property type="protein sequence ID" value="SNB61865.1"/>
    <property type="molecule type" value="Genomic_DNA"/>
</dbReference>
<accession>A0A238HFD7</accession>
<dbReference type="STRING" id="1522312.GCA_900177895_01248"/>
<proteinExistence type="predicted"/>
<name>A0A238HFD7_9NEIS</name>
<dbReference type="AlphaFoldDB" id="A0A238HFD7"/>
<organism evidence="2">
    <name type="scientific">Kingella negevensis</name>
    <dbReference type="NCBI Taxonomy" id="1522312"/>
    <lineage>
        <taxon>Bacteria</taxon>
        <taxon>Pseudomonadati</taxon>
        <taxon>Pseudomonadota</taxon>
        <taxon>Betaproteobacteria</taxon>
        <taxon>Neisseriales</taxon>
        <taxon>Neisseriaceae</taxon>
        <taxon>Kingella</taxon>
    </lineage>
</organism>
<reference evidence="3 4" key="2">
    <citation type="submission" date="2017-06" db="EMBL/GenBank/DDBJ databases">
        <authorList>
            <person name="Kim H.J."/>
            <person name="Triplett B.A."/>
        </authorList>
    </citation>
    <scope>NUCLEOTIDE SEQUENCE [LARGE SCALE GENOMIC DNA]</scope>
    <source>
        <strain evidence="3">Kingella_eburonensis</strain>
    </source>
</reference>
<keyword evidence="4" id="KW-1185">Reference proteome</keyword>
<dbReference type="RefSeq" id="WP_143452771.1">
    <property type="nucleotide sequence ID" value="NZ_FXUV02000014.1"/>
</dbReference>
<evidence type="ECO:0000313" key="4">
    <source>
        <dbReference type="Proteomes" id="UP000215450"/>
    </source>
</evidence>
<sequence length="184" mass="21178">MTPIAFNFNLFHNSPTSSNQEVSREKLLQLGRQAAPFAIRAKTAFFTSANPLHCLFSMVNRGNVRFIRAATNWQFLTRSPLFATLNREKFSVVCKPVRKAFIMQKQSKTAPQSRPSQTKIQYRQPKVSNHSRAFKPLLVRKIRTFSSFQAASRYIDMRLNQKPDFMFNIQQTANGWNVSRVMGA</sequence>
<dbReference type="OrthoDB" id="8603407at2"/>
<protein>
    <submittedName>
        <fullName evidence="2">Uncharacterized protein</fullName>
    </submittedName>
</protein>
<evidence type="ECO:0000313" key="2">
    <source>
        <dbReference type="EMBL" id="SMQ12443.1"/>
    </source>
</evidence>
<reference evidence="2" key="1">
    <citation type="submission" date="2017-05" db="EMBL/GenBank/DDBJ databases">
        <authorList>
            <person name="Song R."/>
            <person name="Chenine A.L."/>
            <person name="Ruprecht R.M."/>
        </authorList>
    </citation>
    <scope>NUCLEOTIDE SEQUENCE</scope>
    <source>
        <strain evidence="2">Kingella_eburonensis</strain>
    </source>
</reference>
<gene>
    <name evidence="3" type="ORF">KEBURONENSIS_00930</name>
    <name evidence="2" type="ORF">KEBURONENSIS_01343</name>
</gene>